<feature type="transmembrane region" description="Helical" evidence="1">
    <location>
        <begin position="73"/>
        <end position="92"/>
    </location>
</feature>
<organism evidence="3">
    <name type="scientific">hydrothermal vent metagenome</name>
    <dbReference type="NCBI Taxonomy" id="652676"/>
    <lineage>
        <taxon>unclassified sequences</taxon>
        <taxon>metagenomes</taxon>
        <taxon>ecological metagenomes</taxon>
    </lineage>
</organism>
<feature type="transmembrane region" description="Helical" evidence="1">
    <location>
        <begin position="216"/>
        <end position="237"/>
    </location>
</feature>
<feature type="transmembrane region" description="Helical" evidence="1">
    <location>
        <begin position="284"/>
        <end position="303"/>
    </location>
</feature>
<dbReference type="InterPro" id="IPR011701">
    <property type="entry name" value="MFS"/>
</dbReference>
<feature type="transmembrane region" description="Helical" evidence="1">
    <location>
        <begin position="377"/>
        <end position="393"/>
    </location>
</feature>
<feature type="transmembrane region" description="Helical" evidence="1">
    <location>
        <begin position="167"/>
        <end position="186"/>
    </location>
</feature>
<reference evidence="3" key="1">
    <citation type="submission" date="2018-06" db="EMBL/GenBank/DDBJ databases">
        <authorList>
            <person name="Zhirakovskaya E."/>
        </authorList>
    </citation>
    <scope>NUCLEOTIDE SEQUENCE</scope>
</reference>
<dbReference type="SUPFAM" id="SSF103473">
    <property type="entry name" value="MFS general substrate transporter"/>
    <property type="match status" value="1"/>
</dbReference>
<dbReference type="InterPro" id="IPR020846">
    <property type="entry name" value="MFS_dom"/>
</dbReference>
<sequence length="404" mass="44212">MKNSNRNVALLFFSQAIALTSTITMVTYSALVGKMLTDSTTLATIPAATGLIAAALTAYPASMFMKKFGRKRGFQVGAFFALLSGILTYYGILTEDFILFTCGVMVHGIFQSFSAFYRFTAMEVTPPHRQKQAVSYVLAGGIVAAALAPSAAHFFEEIFYLPIPYAGTYILVIALSFLTQSLLLFLRFPDRKTDELPEHDKPPETKPTVWQVLKRPAFLCASLNAAGAYLIMSYVMTSSPIQIVEYCGFQVSDAASVIQWHVGAMFLPAFFSGTLIARFGSVQILFTGMLCLAASAAFAVAGIELVNFYGSLILLGMGWNFMFIAGTTLLEHAYSASEKAHVQGMNDFVVYGLTAASTLTSGYMLETVGWINMNRMVFGVLAILFAITLWYVFSERRKQAGEMQ</sequence>
<dbReference type="InterPro" id="IPR036259">
    <property type="entry name" value="MFS_trans_sf"/>
</dbReference>
<feature type="transmembrane region" description="Helical" evidence="1">
    <location>
        <begin position="309"/>
        <end position="327"/>
    </location>
</feature>
<dbReference type="GO" id="GO:0022857">
    <property type="term" value="F:transmembrane transporter activity"/>
    <property type="evidence" value="ECO:0007669"/>
    <property type="project" value="InterPro"/>
</dbReference>
<gene>
    <name evidence="3" type="ORF">MNBD_ALPHA02-456</name>
</gene>
<proteinExistence type="predicted"/>
<feature type="transmembrane region" description="Helical" evidence="1">
    <location>
        <begin position="257"/>
        <end position="277"/>
    </location>
</feature>
<evidence type="ECO:0000256" key="1">
    <source>
        <dbReference type="SAM" id="Phobius"/>
    </source>
</evidence>
<protein>
    <recommendedName>
        <fullName evidence="2">Major facilitator superfamily (MFS) profile domain-containing protein</fullName>
    </recommendedName>
</protein>
<dbReference type="PROSITE" id="PS50850">
    <property type="entry name" value="MFS"/>
    <property type="match status" value="1"/>
</dbReference>
<feature type="domain" description="Major facilitator superfamily (MFS) profile" evidence="2">
    <location>
        <begin position="169"/>
        <end position="404"/>
    </location>
</feature>
<evidence type="ECO:0000313" key="3">
    <source>
        <dbReference type="EMBL" id="VAV90664.1"/>
    </source>
</evidence>
<name>A0A3B0RBI6_9ZZZZ</name>
<evidence type="ECO:0000259" key="2">
    <source>
        <dbReference type="PROSITE" id="PS50850"/>
    </source>
</evidence>
<dbReference type="PANTHER" id="PTHR23534">
    <property type="entry name" value="MFS PERMEASE"/>
    <property type="match status" value="1"/>
</dbReference>
<keyword evidence="1" id="KW-1133">Transmembrane helix</keyword>
<keyword evidence="1" id="KW-0472">Membrane</keyword>
<feature type="transmembrane region" description="Helical" evidence="1">
    <location>
        <begin position="98"/>
        <end position="121"/>
    </location>
</feature>
<dbReference type="Gene3D" id="1.20.1250.20">
    <property type="entry name" value="MFS general substrate transporter like domains"/>
    <property type="match status" value="1"/>
</dbReference>
<dbReference type="EMBL" id="UOED01000060">
    <property type="protein sequence ID" value="VAV90664.1"/>
    <property type="molecule type" value="Genomic_DNA"/>
</dbReference>
<dbReference type="AlphaFoldDB" id="A0A3B0RBI6"/>
<feature type="transmembrane region" description="Helical" evidence="1">
    <location>
        <begin position="348"/>
        <end position="365"/>
    </location>
</feature>
<keyword evidence="1" id="KW-0812">Transmembrane</keyword>
<dbReference type="PANTHER" id="PTHR23534:SF1">
    <property type="entry name" value="MAJOR FACILITATOR SUPERFAMILY PROTEIN"/>
    <property type="match status" value="1"/>
</dbReference>
<accession>A0A3B0RBI6</accession>
<dbReference type="Pfam" id="PF07690">
    <property type="entry name" value="MFS_1"/>
    <property type="match status" value="1"/>
</dbReference>
<feature type="transmembrane region" description="Helical" evidence="1">
    <location>
        <begin position="133"/>
        <end position="155"/>
    </location>
</feature>
<feature type="transmembrane region" description="Helical" evidence="1">
    <location>
        <begin position="40"/>
        <end position="61"/>
    </location>
</feature>